<dbReference type="InterPro" id="IPR001296">
    <property type="entry name" value="Glyco_trans_1"/>
</dbReference>
<evidence type="ECO:0000256" key="2">
    <source>
        <dbReference type="ARBA" id="ARBA00022679"/>
    </source>
</evidence>
<keyword evidence="2 5" id="KW-0808">Transferase</keyword>
<dbReference type="CDD" id="cd03801">
    <property type="entry name" value="GT4_PimA-like"/>
    <property type="match status" value="1"/>
</dbReference>
<dbReference type="Gene3D" id="3.40.50.2000">
    <property type="entry name" value="Glycogen Phosphorylase B"/>
    <property type="match status" value="2"/>
</dbReference>
<dbReference type="Proteomes" id="UP001332192">
    <property type="component" value="Chromosome"/>
</dbReference>
<feature type="domain" description="Glycosyl transferase family 1" evidence="3">
    <location>
        <begin position="203"/>
        <end position="362"/>
    </location>
</feature>
<dbReference type="EC" id="2.4.-.-" evidence="5"/>
<proteinExistence type="predicted"/>
<dbReference type="RefSeq" id="WP_324718115.1">
    <property type="nucleotide sequence ID" value="NZ_CP141615.1"/>
</dbReference>
<keyword evidence="6" id="KW-1185">Reference proteome</keyword>
<dbReference type="InterPro" id="IPR028098">
    <property type="entry name" value="Glyco_trans_4-like_N"/>
</dbReference>
<accession>A0ABZ1C1W8</accession>
<dbReference type="Pfam" id="PF13439">
    <property type="entry name" value="Glyco_transf_4"/>
    <property type="match status" value="1"/>
</dbReference>
<dbReference type="EMBL" id="CP141615">
    <property type="protein sequence ID" value="WRP18845.1"/>
    <property type="molecule type" value="Genomic_DNA"/>
</dbReference>
<dbReference type="SUPFAM" id="SSF53756">
    <property type="entry name" value="UDP-Glycosyltransferase/glycogen phosphorylase"/>
    <property type="match status" value="1"/>
</dbReference>
<name>A0ABZ1C1W8_9FIRM</name>
<feature type="domain" description="Glycosyltransferase subfamily 4-like N-terminal" evidence="4">
    <location>
        <begin position="14"/>
        <end position="185"/>
    </location>
</feature>
<evidence type="ECO:0000259" key="3">
    <source>
        <dbReference type="Pfam" id="PF00534"/>
    </source>
</evidence>
<dbReference type="GO" id="GO:0016757">
    <property type="term" value="F:glycosyltransferase activity"/>
    <property type="evidence" value="ECO:0007669"/>
    <property type="project" value="UniProtKB-KW"/>
</dbReference>
<organism evidence="5 6">
    <name type="scientific">Carboxydichorda subterranea</name>
    <dbReference type="NCBI Taxonomy" id="3109565"/>
    <lineage>
        <taxon>Bacteria</taxon>
        <taxon>Bacillati</taxon>
        <taxon>Bacillota</taxon>
        <taxon>Limnochordia</taxon>
        <taxon>Limnochordales</taxon>
        <taxon>Geochordaceae</taxon>
        <taxon>Carboxydichorda</taxon>
    </lineage>
</organism>
<protein>
    <submittedName>
        <fullName evidence="5">Glycosyltransferase family 4 protein</fullName>
        <ecNumber evidence="5">2.4.-.-</ecNumber>
    </submittedName>
</protein>
<evidence type="ECO:0000259" key="4">
    <source>
        <dbReference type="Pfam" id="PF13439"/>
    </source>
</evidence>
<dbReference type="Pfam" id="PF00534">
    <property type="entry name" value="Glycos_transf_1"/>
    <property type="match status" value="1"/>
</dbReference>
<evidence type="ECO:0000256" key="1">
    <source>
        <dbReference type="ARBA" id="ARBA00022676"/>
    </source>
</evidence>
<sequence length="396" mass="43772">MRIAFPIWEFRPTGGIERSVTEAVKWLLQRGHQVDVITARDNSPLHHERLRVVRLPIPRFSSAGRPLRSMLEVPPFVAAASLYLRHQRPLYDLVINYGVGQSLYQDVLVATSCHAAWMQTRRHLPSRGIGNPLNGFILRVERYNYRRGGHGAIVAVSRQVVTQLQHFYRIDPDEVTVVYPGVDIHEFSPTGREEARAQVMGHLALPPDAAVLVFAGQEYRRKGLDVVIRALAGLHNPKAHLVVVGHDPIAEPYMRALAGELGVAGRVHLAGARDDMPRYFRSADVFVFPSRMDAFGMVALEAMACAVPVIVSSDAGVSELIRQWENGVVLDTYGDPAEVASAVNRLLSDSGLRARLGESARKTALQHTWDHHSEAILAVGERVVRNSATLSGGVLR</sequence>
<dbReference type="PANTHER" id="PTHR12526">
    <property type="entry name" value="GLYCOSYLTRANSFERASE"/>
    <property type="match status" value="1"/>
</dbReference>
<evidence type="ECO:0000313" key="6">
    <source>
        <dbReference type="Proteomes" id="UP001332192"/>
    </source>
</evidence>
<gene>
    <name evidence="5" type="ORF">U7230_07600</name>
</gene>
<reference evidence="5 6" key="1">
    <citation type="journal article" date="2024" name="Front. Microbiol.">
        <title>Novel thermophilic genera Geochorda gen. nov. and Carboxydochorda gen. nov. from the deep terrestrial subsurface reveal the ecophysiological diversity in the class Limnochordia.</title>
        <authorList>
            <person name="Karnachuk O.V."/>
            <person name="Lukina A.P."/>
            <person name="Avakyan M.R."/>
            <person name="Kadnikov V.V."/>
            <person name="Begmatov S."/>
            <person name="Beletsky A.V."/>
            <person name="Vlasova K.G."/>
            <person name="Novikov A.A."/>
            <person name="Shcherbakova V.A."/>
            <person name="Mardanov A.V."/>
            <person name="Ravin N.V."/>
        </authorList>
    </citation>
    <scope>NUCLEOTIDE SEQUENCE [LARGE SCALE GENOMIC DNA]</scope>
    <source>
        <strain evidence="5 6">L945</strain>
    </source>
</reference>
<evidence type="ECO:0000313" key="5">
    <source>
        <dbReference type="EMBL" id="WRP18845.1"/>
    </source>
</evidence>
<dbReference type="PANTHER" id="PTHR12526:SF510">
    <property type="entry name" value="D-INOSITOL 3-PHOSPHATE GLYCOSYLTRANSFERASE"/>
    <property type="match status" value="1"/>
</dbReference>
<keyword evidence="1 5" id="KW-0328">Glycosyltransferase</keyword>